<feature type="domain" description="Leucine-rich repeat-containing N-terminal plant-type" evidence="14">
    <location>
        <begin position="150"/>
        <end position="179"/>
    </location>
</feature>
<dbReference type="Proteomes" id="UP000289738">
    <property type="component" value="Chromosome B08"/>
</dbReference>
<keyword evidence="10" id="KW-0675">Receptor</keyword>
<evidence type="ECO:0000256" key="13">
    <source>
        <dbReference type="SAM" id="SignalP"/>
    </source>
</evidence>
<dbReference type="GO" id="GO:0005886">
    <property type="term" value="C:plasma membrane"/>
    <property type="evidence" value="ECO:0007669"/>
    <property type="project" value="UniProtKB-SubCell"/>
</dbReference>
<feature type="signal peptide" evidence="13">
    <location>
        <begin position="1"/>
        <end position="27"/>
    </location>
</feature>
<dbReference type="FunFam" id="3.80.10.10:FF:000213">
    <property type="entry name" value="Tyrosine-sulfated glycopeptide receptor 1"/>
    <property type="match status" value="1"/>
</dbReference>
<sequence length="1201" mass="134659">MEGPWKKPWVILMEGIVLIQLFGRNNGCFTEEKRSLLDFKASYSNYALLPSWVNDSPKSNCCEWERVTCDPFSGHVTHLSLESVNRNSGRTGWGGCLDNTNSSSLNGSLFLSFKYLRYLSLSANCFDGFIWERALSFCYGDSNDMNNVQLNDDVLGLIVFKSDLHDPSSSLASWKDDSTTGRVTEINLVGLGLSGRIGKGLEKLQHLMVLSLSHNDFNGSITPSLTLSSTIQNLNQSHNGFSGQMPTSFFNMSSIRSLDLSHNSFSGHIPQSFFDSYNFLHYFSLSNNLFEGQSPSRISRCSSLNSTNLSNNHFAGYIDFAVVWSLSRLRQLDFFSNALSGSLPNEISKLQLHLTHFDPRPSYPRTPSIRKGWVFRQVVTLIIFTGLMGFIIEQNSQHPLKGNLLYAIERVLKLSVPNLYVWLCMLNILAELLRFGDREFYKDWWNAKTVDEEEMEAAGFHMFLADGLREKVATAPSAPPATTPQPVSIEEECAEVESLRQKFNNNLFSIKQSSDLLMRLQNEDNGSKSTLKRLETLDFSFNNFKENIMEFLYSLISLRKLILAHNKIGGLFPSKELSVLCNLKSLDLSFNDLSGSLTTQGPFSLGNLTSLQTLDLSHNSLSGNIPEPLLARLSSLEHLSLCFNNFEGLFSLNILANQSKLKVLQIGHMSSKTFQVQTENIPWNASFQLEDLEIFSCKLNLPTRTFPSFLSSQNALRRVDLSEANLAGTFPNSFFMNKPRLKYMFLSKNSFVGSFELPVNQSQQMNQLYTLDISNNLIEGELPTNMGFFFPFLDYLDVSSNRFDGSIPSSIGEMSTLTVLDLSYNNFSGNVPKHFFKGCISLQSLLVDNNNFNGAFPSFVRSPNLTRITASRNNFEGQITEEMCELIRLLALDLSYNNFSGALPSCLNMPSAGLISLQGNSLTGTIPEALLNGTMRMAIDLSNNKLVWVAFKILDLSQNNFTGSVPSCFNSTTFASGKQSLLFGFFFNPLLQLIIKGLSLSYNTELLEIITVLDLSSNQLTGEIPDQIGDLSGLHALNLSHNHLEGPIPTSFHNLQSIESMDLSNNSLSGEIPLQLEDLHYLSVFNVCYNNLSGKAPNQGQFGTFDESSYRGNQYLKWGNSNRGNATLLPPPPNLPSGGDNDDSVIDFTSFCWSSVASFVTVLLTFVTILWINPYWRRVWFYFMEELLFKCFGWFLEDAFY</sequence>
<dbReference type="FunFam" id="3.80.10.10:FF:000062">
    <property type="entry name" value="protein STRUBBELIG-RECEPTOR FAMILY 3"/>
    <property type="match status" value="1"/>
</dbReference>
<evidence type="ECO:0000256" key="6">
    <source>
        <dbReference type="ARBA" id="ARBA00022729"/>
    </source>
</evidence>
<evidence type="ECO:0000256" key="10">
    <source>
        <dbReference type="ARBA" id="ARBA00023170"/>
    </source>
</evidence>
<dbReference type="InterPro" id="IPR013210">
    <property type="entry name" value="LRR_N_plant-typ"/>
</dbReference>
<comment type="subcellular location">
    <subcellularLocation>
        <location evidence="1">Cell membrane</location>
        <topology evidence="1">Single-pass type I membrane protein</topology>
    </subcellularLocation>
</comment>
<keyword evidence="8 12" id="KW-1133">Transmembrane helix</keyword>
<evidence type="ECO:0000256" key="5">
    <source>
        <dbReference type="ARBA" id="ARBA00022692"/>
    </source>
</evidence>
<keyword evidence="3" id="KW-1003">Cell membrane</keyword>
<evidence type="ECO:0000256" key="8">
    <source>
        <dbReference type="ARBA" id="ARBA00022989"/>
    </source>
</evidence>
<dbReference type="Gene3D" id="3.80.10.10">
    <property type="entry name" value="Ribonuclease Inhibitor"/>
    <property type="match status" value="7"/>
</dbReference>
<keyword evidence="5 12" id="KW-0812">Transmembrane</keyword>
<dbReference type="STRING" id="3818.A0A444Y376"/>
<gene>
    <name evidence="15" type="ORF">Ahy_B08g092096</name>
</gene>
<comment type="similarity">
    <text evidence="2">Belongs to the RLP family.</text>
</comment>
<dbReference type="InterPro" id="IPR003591">
    <property type="entry name" value="Leu-rich_rpt_typical-subtyp"/>
</dbReference>
<evidence type="ECO:0000256" key="3">
    <source>
        <dbReference type="ARBA" id="ARBA00022475"/>
    </source>
</evidence>
<feature type="transmembrane region" description="Helical" evidence="12">
    <location>
        <begin position="1153"/>
        <end position="1172"/>
    </location>
</feature>
<dbReference type="FunFam" id="3.80.10.10:FF:000095">
    <property type="entry name" value="LRR receptor-like serine/threonine-protein kinase GSO1"/>
    <property type="match status" value="1"/>
</dbReference>
<evidence type="ECO:0000256" key="12">
    <source>
        <dbReference type="SAM" id="Phobius"/>
    </source>
</evidence>
<dbReference type="InterPro" id="IPR032675">
    <property type="entry name" value="LRR_dom_sf"/>
</dbReference>
<keyword evidence="4" id="KW-0433">Leucine-rich repeat</keyword>
<keyword evidence="16" id="KW-1185">Reference proteome</keyword>
<evidence type="ECO:0000256" key="4">
    <source>
        <dbReference type="ARBA" id="ARBA00022614"/>
    </source>
</evidence>
<comment type="caution">
    <text evidence="15">The sequence shown here is derived from an EMBL/GenBank/DDBJ whole genome shotgun (WGS) entry which is preliminary data.</text>
</comment>
<evidence type="ECO:0000313" key="15">
    <source>
        <dbReference type="EMBL" id="RYQ96358.1"/>
    </source>
</evidence>
<evidence type="ECO:0000259" key="14">
    <source>
        <dbReference type="Pfam" id="PF08263"/>
    </source>
</evidence>
<dbReference type="InterPro" id="IPR001611">
    <property type="entry name" value="Leu-rich_rpt"/>
</dbReference>
<keyword evidence="9 12" id="KW-0472">Membrane</keyword>
<dbReference type="EMBL" id="SDMP01000018">
    <property type="protein sequence ID" value="RYQ96358.1"/>
    <property type="molecule type" value="Genomic_DNA"/>
</dbReference>
<dbReference type="PANTHER" id="PTHR48052:SF68">
    <property type="entry name" value="RECEPTOR LIKE PROTEIN 21-RELATED"/>
    <property type="match status" value="1"/>
</dbReference>
<evidence type="ECO:0000256" key="11">
    <source>
        <dbReference type="ARBA" id="ARBA00023180"/>
    </source>
</evidence>
<dbReference type="SMART" id="SM00369">
    <property type="entry name" value="LRR_TYP"/>
    <property type="match status" value="11"/>
</dbReference>
<reference evidence="15 16" key="1">
    <citation type="submission" date="2019-01" db="EMBL/GenBank/DDBJ databases">
        <title>Sequencing of cultivated peanut Arachis hypogaea provides insights into genome evolution and oil improvement.</title>
        <authorList>
            <person name="Chen X."/>
        </authorList>
    </citation>
    <scope>NUCLEOTIDE SEQUENCE [LARGE SCALE GENOMIC DNA]</scope>
    <source>
        <strain evidence="16">cv. Fuhuasheng</strain>
        <tissue evidence="15">Leaves</tissue>
    </source>
</reference>
<evidence type="ECO:0000256" key="9">
    <source>
        <dbReference type="ARBA" id="ARBA00023136"/>
    </source>
</evidence>
<keyword evidence="6 13" id="KW-0732">Signal</keyword>
<dbReference type="AlphaFoldDB" id="A0A444Y376"/>
<protein>
    <recommendedName>
        <fullName evidence="14">Leucine-rich repeat-containing N-terminal plant-type domain-containing protein</fullName>
    </recommendedName>
</protein>
<evidence type="ECO:0000256" key="1">
    <source>
        <dbReference type="ARBA" id="ARBA00004251"/>
    </source>
</evidence>
<keyword evidence="7" id="KW-0677">Repeat</keyword>
<dbReference type="PANTHER" id="PTHR48052">
    <property type="entry name" value="UNNAMED PRODUCT"/>
    <property type="match status" value="1"/>
</dbReference>
<dbReference type="Pfam" id="PF13516">
    <property type="entry name" value="LRR_6"/>
    <property type="match status" value="1"/>
</dbReference>
<dbReference type="Pfam" id="PF08263">
    <property type="entry name" value="LRRNT_2"/>
    <property type="match status" value="2"/>
</dbReference>
<evidence type="ECO:0000256" key="2">
    <source>
        <dbReference type="ARBA" id="ARBA00009592"/>
    </source>
</evidence>
<keyword evidence="11" id="KW-0325">Glycoprotein</keyword>
<organism evidence="15 16">
    <name type="scientific">Arachis hypogaea</name>
    <name type="common">Peanut</name>
    <dbReference type="NCBI Taxonomy" id="3818"/>
    <lineage>
        <taxon>Eukaryota</taxon>
        <taxon>Viridiplantae</taxon>
        <taxon>Streptophyta</taxon>
        <taxon>Embryophyta</taxon>
        <taxon>Tracheophyta</taxon>
        <taxon>Spermatophyta</taxon>
        <taxon>Magnoliopsida</taxon>
        <taxon>eudicotyledons</taxon>
        <taxon>Gunneridae</taxon>
        <taxon>Pentapetalae</taxon>
        <taxon>rosids</taxon>
        <taxon>fabids</taxon>
        <taxon>Fabales</taxon>
        <taxon>Fabaceae</taxon>
        <taxon>Papilionoideae</taxon>
        <taxon>50 kb inversion clade</taxon>
        <taxon>dalbergioids sensu lato</taxon>
        <taxon>Dalbergieae</taxon>
        <taxon>Pterocarpus clade</taxon>
        <taxon>Arachis</taxon>
    </lineage>
</organism>
<dbReference type="Pfam" id="PF13855">
    <property type="entry name" value="LRR_8"/>
    <property type="match status" value="1"/>
</dbReference>
<evidence type="ECO:0000313" key="16">
    <source>
        <dbReference type="Proteomes" id="UP000289738"/>
    </source>
</evidence>
<dbReference type="PRINTS" id="PR00019">
    <property type="entry name" value="LEURICHRPT"/>
</dbReference>
<feature type="chain" id="PRO_5019269650" description="Leucine-rich repeat-containing N-terminal plant-type domain-containing protein" evidence="13">
    <location>
        <begin position="28"/>
        <end position="1201"/>
    </location>
</feature>
<evidence type="ECO:0000256" key="7">
    <source>
        <dbReference type="ARBA" id="ARBA00022737"/>
    </source>
</evidence>
<dbReference type="SUPFAM" id="SSF52047">
    <property type="entry name" value="RNI-like"/>
    <property type="match status" value="1"/>
</dbReference>
<accession>A0A444Y376</accession>
<proteinExistence type="inferred from homology"/>
<feature type="domain" description="Leucine-rich repeat-containing N-terminal plant-type" evidence="14">
    <location>
        <begin position="31"/>
        <end position="70"/>
    </location>
</feature>
<name>A0A444Y376_ARAHY</name>
<dbReference type="SUPFAM" id="SSF52058">
    <property type="entry name" value="L domain-like"/>
    <property type="match status" value="2"/>
</dbReference>
<dbReference type="Pfam" id="PF00560">
    <property type="entry name" value="LRR_1"/>
    <property type="match status" value="6"/>
</dbReference>